<dbReference type="RefSeq" id="WP_120044454.1">
    <property type="nucleotide sequence ID" value="NZ_QZFU01000041.1"/>
</dbReference>
<reference evidence="1 2" key="1">
    <citation type="submission" date="2018-09" db="EMBL/GenBank/DDBJ databases">
        <title>YIM PH21274 draft genome.</title>
        <authorList>
            <person name="Miao C."/>
        </authorList>
    </citation>
    <scope>NUCLEOTIDE SEQUENCE [LARGE SCALE GENOMIC DNA]</scope>
    <source>
        <strain evidence="1 2">YIM PH 21724</strain>
    </source>
</reference>
<keyword evidence="2" id="KW-1185">Reference proteome</keyword>
<dbReference type="EMBL" id="QZFU01000041">
    <property type="protein sequence ID" value="RJO70087.1"/>
    <property type="molecule type" value="Genomic_DNA"/>
</dbReference>
<protein>
    <submittedName>
        <fullName evidence="1">DUF4262 domain-containing protein</fullName>
    </submittedName>
</protein>
<dbReference type="Proteomes" id="UP000266677">
    <property type="component" value="Unassembled WGS sequence"/>
</dbReference>
<comment type="caution">
    <text evidence="1">The sequence shown here is derived from an EMBL/GenBank/DDBJ whole genome shotgun (WGS) entry which is preliminary data.</text>
</comment>
<name>A0A3A4K1S7_9NOCA</name>
<sequence>MNNSDCRCVICHDYGDRAERHPADQRLIDNVGEHGWGVLGIPEEDTTGSWAYTVGLWHTYRMPEVAMFGMNPQTMIAMLNIVGRQVAAGNGLELGQRLDSVINDGHQVVLRPIDETWRWPLFGTGFRFYRDTPEWPVLHCVWPDRAQRFPGDPEAAPEFEERQPRLDLTPAEHPRGKWTTIYEEWLEWSRT</sequence>
<evidence type="ECO:0000313" key="1">
    <source>
        <dbReference type="EMBL" id="RJO70087.1"/>
    </source>
</evidence>
<proteinExistence type="predicted"/>
<dbReference type="OrthoDB" id="511192at2"/>
<organism evidence="1 2">
    <name type="scientific">Nocardia panacis</name>
    <dbReference type="NCBI Taxonomy" id="2340916"/>
    <lineage>
        <taxon>Bacteria</taxon>
        <taxon>Bacillati</taxon>
        <taxon>Actinomycetota</taxon>
        <taxon>Actinomycetes</taxon>
        <taxon>Mycobacteriales</taxon>
        <taxon>Nocardiaceae</taxon>
        <taxon>Nocardia</taxon>
    </lineage>
</organism>
<dbReference type="AlphaFoldDB" id="A0A3A4K1S7"/>
<gene>
    <name evidence="1" type="ORF">D5S18_30010</name>
</gene>
<evidence type="ECO:0000313" key="2">
    <source>
        <dbReference type="Proteomes" id="UP000266677"/>
    </source>
</evidence>
<dbReference type="Pfam" id="PF14081">
    <property type="entry name" value="DUF4262"/>
    <property type="match status" value="1"/>
</dbReference>
<accession>A0A3A4K1S7</accession>
<dbReference type="InterPro" id="IPR025358">
    <property type="entry name" value="DUF4262"/>
</dbReference>